<dbReference type="Proteomes" id="UP000308600">
    <property type="component" value="Unassembled WGS sequence"/>
</dbReference>
<protein>
    <submittedName>
        <fullName evidence="1">Uncharacterized protein</fullName>
    </submittedName>
</protein>
<evidence type="ECO:0000313" key="1">
    <source>
        <dbReference type="EMBL" id="TFK69686.1"/>
    </source>
</evidence>
<accession>A0ACD3AVN2</accession>
<feature type="non-terminal residue" evidence="1">
    <location>
        <position position="230"/>
    </location>
</feature>
<evidence type="ECO:0000313" key="2">
    <source>
        <dbReference type="Proteomes" id="UP000308600"/>
    </source>
</evidence>
<gene>
    <name evidence="1" type="ORF">BDN72DRAFT_767649</name>
</gene>
<sequence>MTRLSRTQSHVPPHPVPTVPSPLSNHHDPAATFVSSPTSNEWLLPTPSQLSAAASLPIISSAGIRVPFGLLFELQKTIVIFIRHFWCPLCQDYMTSVKNLAKPEMLKGTRDVQLVIISNGAHTLIEKYKQIFNLPFNMYTDPTLAVYNALGMGKDKDEASYVKHGLVSGIALVMARAVKVKMRVWENGGDVGQLGGEFVLGPGLRCTFAHRMQTPKGHAPISLVLRAAGV</sequence>
<name>A0ACD3AVN2_9AGAR</name>
<keyword evidence="2" id="KW-1185">Reference proteome</keyword>
<proteinExistence type="predicted"/>
<dbReference type="EMBL" id="ML208326">
    <property type="protein sequence ID" value="TFK69686.1"/>
    <property type="molecule type" value="Genomic_DNA"/>
</dbReference>
<organism evidence="1 2">
    <name type="scientific">Pluteus cervinus</name>
    <dbReference type="NCBI Taxonomy" id="181527"/>
    <lineage>
        <taxon>Eukaryota</taxon>
        <taxon>Fungi</taxon>
        <taxon>Dikarya</taxon>
        <taxon>Basidiomycota</taxon>
        <taxon>Agaricomycotina</taxon>
        <taxon>Agaricomycetes</taxon>
        <taxon>Agaricomycetidae</taxon>
        <taxon>Agaricales</taxon>
        <taxon>Pluteineae</taxon>
        <taxon>Pluteaceae</taxon>
        <taxon>Pluteus</taxon>
    </lineage>
</organism>
<reference evidence="1 2" key="1">
    <citation type="journal article" date="2019" name="Nat. Ecol. Evol.">
        <title>Megaphylogeny resolves global patterns of mushroom evolution.</title>
        <authorList>
            <person name="Varga T."/>
            <person name="Krizsan K."/>
            <person name="Foldi C."/>
            <person name="Dima B."/>
            <person name="Sanchez-Garcia M."/>
            <person name="Sanchez-Ramirez S."/>
            <person name="Szollosi G.J."/>
            <person name="Szarkandi J.G."/>
            <person name="Papp V."/>
            <person name="Albert L."/>
            <person name="Andreopoulos W."/>
            <person name="Angelini C."/>
            <person name="Antonin V."/>
            <person name="Barry K.W."/>
            <person name="Bougher N.L."/>
            <person name="Buchanan P."/>
            <person name="Buyck B."/>
            <person name="Bense V."/>
            <person name="Catcheside P."/>
            <person name="Chovatia M."/>
            <person name="Cooper J."/>
            <person name="Damon W."/>
            <person name="Desjardin D."/>
            <person name="Finy P."/>
            <person name="Geml J."/>
            <person name="Haridas S."/>
            <person name="Hughes K."/>
            <person name="Justo A."/>
            <person name="Karasinski D."/>
            <person name="Kautmanova I."/>
            <person name="Kiss B."/>
            <person name="Kocsube S."/>
            <person name="Kotiranta H."/>
            <person name="LaButti K.M."/>
            <person name="Lechner B.E."/>
            <person name="Liimatainen K."/>
            <person name="Lipzen A."/>
            <person name="Lukacs Z."/>
            <person name="Mihaltcheva S."/>
            <person name="Morgado L.N."/>
            <person name="Niskanen T."/>
            <person name="Noordeloos M.E."/>
            <person name="Ohm R.A."/>
            <person name="Ortiz-Santana B."/>
            <person name="Ovrebo C."/>
            <person name="Racz N."/>
            <person name="Riley R."/>
            <person name="Savchenko A."/>
            <person name="Shiryaev A."/>
            <person name="Soop K."/>
            <person name="Spirin V."/>
            <person name="Szebenyi C."/>
            <person name="Tomsovsky M."/>
            <person name="Tulloss R.E."/>
            <person name="Uehling J."/>
            <person name="Grigoriev I.V."/>
            <person name="Vagvolgyi C."/>
            <person name="Papp T."/>
            <person name="Martin F.M."/>
            <person name="Miettinen O."/>
            <person name="Hibbett D.S."/>
            <person name="Nagy L.G."/>
        </authorList>
    </citation>
    <scope>NUCLEOTIDE SEQUENCE [LARGE SCALE GENOMIC DNA]</scope>
    <source>
        <strain evidence="1 2">NL-1719</strain>
    </source>
</reference>